<reference evidence="1" key="1">
    <citation type="submission" date="2015-04" db="UniProtKB">
        <authorList>
            <consortium name="EnsemblPlants"/>
        </authorList>
    </citation>
    <scope>IDENTIFICATION</scope>
</reference>
<evidence type="ECO:0000313" key="2">
    <source>
        <dbReference type="Proteomes" id="UP000026962"/>
    </source>
</evidence>
<dbReference type="Proteomes" id="UP000026962">
    <property type="component" value="Chromosome 5"/>
</dbReference>
<proteinExistence type="predicted"/>
<keyword evidence="2" id="KW-1185">Reference proteome</keyword>
<dbReference type="HOGENOM" id="CLU_2908078_0_0_1"/>
<dbReference type="AlphaFoldDB" id="A0A0E0KYY2"/>
<organism evidence="1">
    <name type="scientific">Oryza punctata</name>
    <name type="common">Red rice</name>
    <dbReference type="NCBI Taxonomy" id="4537"/>
    <lineage>
        <taxon>Eukaryota</taxon>
        <taxon>Viridiplantae</taxon>
        <taxon>Streptophyta</taxon>
        <taxon>Embryophyta</taxon>
        <taxon>Tracheophyta</taxon>
        <taxon>Spermatophyta</taxon>
        <taxon>Magnoliopsida</taxon>
        <taxon>Liliopsida</taxon>
        <taxon>Poales</taxon>
        <taxon>Poaceae</taxon>
        <taxon>BOP clade</taxon>
        <taxon>Oryzoideae</taxon>
        <taxon>Oryzeae</taxon>
        <taxon>Oryzinae</taxon>
        <taxon>Oryza</taxon>
    </lineage>
</organism>
<sequence>MEEVGRGAWGGRRGGAEEEILAKYHLALALFKERTTGSEYNPQQDKANVRYLAKKGVKLVCV</sequence>
<reference evidence="1" key="2">
    <citation type="submission" date="2018-05" db="EMBL/GenBank/DDBJ databases">
        <title>OpunRS2 (Oryza punctata Reference Sequence Version 2).</title>
        <authorList>
            <person name="Zhang J."/>
            <person name="Kudrna D."/>
            <person name="Lee S."/>
            <person name="Talag J."/>
            <person name="Welchert J."/>
            <person name="Wing R.A."/>
        </authorList>
    </citation>
    <scope>NUCLEOTIDE SEQUENCE [LARGE SCALE GENOMIC DNA]</scope>
</reference>
<protein>
    <submittedName>
        <fullName evidence="1">Uncharacterized protein</fullName>
    </submittedName>
</protein>
<dbReference type="EnsemblPlants" id="OPUNC05G04200.1">
    <property type="protein sequence ID" value="OPUNC05G04200.1"/>
    <property type="gene ID" value="OPUNC05G04200"/>
</dbReference>
<evidence type="ECO:0000313" key="1">
    <source>
        <dbReference type="EnsemblPlants" id="OPUNC05G04200.1"/>
    </source>
</evidence>
<dbReference type="Gramene" id="OPUNC05G04200.1">
    <property type="protein sequence ID" value="OPUNC05G04200.1"/>
    <property type="gene ID" value="OPUNC05G04200"/>
</dbReference>
<accession>A0A0E0KYY2</accession>
<name>A0A0E0KYY2_ORYPU</name>